<dbReference type="GO" id="GO:0005768">
    <property type="term" value="C:endosome"/>
    <property type="evidence" value="ECO:0007669"/>
    <property type="project" value="TreeGrafter"/>
</dbReference>
<protein>
    <recommendedName>
        <fullName evidence="10">Methyltransferase</fullName>
        <ecNumber evidence="10">2.1.1.-</ecNumber>
    </recommendedName>
</protein>
<dbReference type="Pfam" id="PF03141">
    <property type="entry name" value="Methyltransf_29"/>
    <property type="match status" value="1"/>
</dbReference>
<dbReference type="EC" id="2.1.1.-" evidence="10"/>
<comment type="similarity">
    <text evidence="1 10">Belongs to the methyltransferase superfamily.</text>
</comment>
<feature type="region of interest" description="Disordered" evidence="11">
    <location>
        <begin position="42"/>
        <end position="184"/>
    </location>
</feature>
<keyword evidence="6" id="KW-1133">Transmembrane helix</keyword>
<evidence type="ECO:0000256" key="8">
    <source>
        <dbReference type="ARBA" id="ARBA00023180"/>
    </source>
</evidence>
<feature type="compositionally biased region" description="Basic and acidic residues" evidence="11">
    <location>
        <begin position="51"/>
        <end position="61"/>
    </location>
</feature>
<feature type="compositionally biased region" description="Basic and acidic residues" evidence="11">
    <location>
        <begin position="174"/>
        <end position="184"/>
    </location>
</feature>
<evidence type="ECO:0000313" key="12">
    <source>
        <dbReference type="EMBL" id="KAK1407673.1"/>
    </source>
</evidence>
<dbReference type="SUPFAM" id="SSF53335">
    <property type="entry name" value="S-adenosyl-L-methionine-dependent methyltransferases"/>
    <property type="match status" value="2"/>
</dbReference>
<keyword evidence="4" id="KW-0812">Transmembrane</keyword>
<keyword evidence="5 10" id="KW-0735">Signal-anchor</keyword>
<comment type="subcellular location">
    <subcellularLocation>
        <location evidence="9">Endomembrane system</location>
        <topology evidence="9">Single-pass type II membrane protein</topology>
    </subcellularLocation>
    <subcellularLocation>
        <location evidence="10">Membrane</location>
        <topology evidence="10">Single-pass type II membrane protein</topology>
    </subcellularLocation>
</comment>
<dbReference type="GO" id="GO:0032259">
    <property type="term" value="P:methylation"/>
    <property type="evidence" value="ECO:0007669"/>
    <property type="project" value="UniProtKB-KW"/>
</dbReference>
<dbReference type="Gene3D" id="3.40.50.150">
    <property type="entry name" value="Vaccinia Virus protein VP39"/>
    <property type="match status" value="1"/>
</dbReference>
<evidence type="ECO:0000256" key="10">
    <source>
        <dbReference type="RuleBase" id="RU366043"/>
    </source>
</evidence>
<sequence length="719" mass="81046">MAQAKYSRVDGKKSSCSMATVLLVIGVCLIGVWMFMSSPVFSGQNSNGSGRDSKSESKEKVSAAPSTQFEDNAGDVPEDAVKDKANEETERDEPLKNGGENGDTKSNDDEPVSRNNESNTKEVEMNAGEDGSSESEKSKSEDESGSSPDVDQSEILKETRTEKGSFSTQEAESASDKESKRSEENGYKWKICNATTGPDFIPCLDNIAALRKIHSTKHYEHRERHCPTESPTCLVPLPQGYKIPIRWPRSRDQIWYSNIPSTTLAEVKGHQNWVKVTGEYLTFPGGGTQFKKGALHYIDRIQESFPDIEWGKRTRVILDVGCGVASFGGFLFERDVIAMSFAPKDEHEAQVQFALERGIPAISAVMGTQRLPFPSKVFDAIHCARCRVPWHVEGGKLLLELNRLLRPGGYFVWSATPVYQKEAEDVEIWEAMSKLTKAMCWELVVVYKDAVNEVGAAIYKKPTSNECYENRQQNDPPICQSNDDPDAIWNVELEACLHKIPVDSSSRGSNWPKMWPERLDSPPYWLKTTDKGVYGKPAPDDFTADYDHWKRVVSKSYINGLGLDWSSIRNVMDMRSIYGGFAAALRDLKVWVMNVVPLNSPDTLPIIYERGLFGMYHNWCESFSTYPRTYDLLHADHLFSDLKKRCKLASVIAEVDRILRPEGKLIVRDNVETIAEIENLAKSLHWNIRMTYSKEQEGLLCVEKTLWRPTEVETLGYTF</sequence>
<dbReference type="InterPro" id="IPR029063">
    <property type="entry name" value="SAM-dependent_MTases_sf"/>
</dbReference>
<dbReference type="PANTHER" id="PTHR10108:SF1112">
    <property type="entry name" value="METHYLTRANSFERASE"/>
    <property type="match status" value="1"/>
</dbReference>
<keyword evidence="13" id="KW-1185">Reference proteome</keyword>
<gene>
    <name evidence="12" type="ORF">QVD17_39295</name>
</gene>
<dbReference type="InterPro" id="IPR004159">
    <property type="entry name" value="Put_SAM_MeTrfase"/>
</dbReference>
<evidence type="ECO:0000256" key="4">
    <source>
        <dbReference type="ARBA" id="ARBA00022692"/>
    </source>
</evidence>
<evidence type="ECO:0000256" key="1">
    <source>
        <dbReference type="ARBA" id="ARBA00008361"/>
    </source>
</evidence>
<dbReference type="PANTHER" id="PTHR10108">
    <property type="entry name" value="SAM-DEPENDENT METHYLTRANSFERASE"/>
    <property type="match status" value="1"/>
</dbReference>
<organism evidence="12 13">
    <name type="scientific">Tagetes erecta</name>
    <name type="common">African marigold</name>
    <dbReference type="NCBI Taxonomy" id="13708"/>
    <lineage>
        <taxon>Eukaryota</taxon>
        <taxon>Viridiplantae</taxon>
        <taxon>Streptophyta</taxon>
        <taxon>Embryophyta</taxon>
        <taxon>Tracheophyta</taxon>
        <taxon>Spermatophyta</taxon>
        <taxon>Magnoliopsida</taxon>
        <taxon>eudicotyledons</taxon>
        <taxon>Gunneridae</taxon>
        <taxon>Pentapetalae</taxon>
        <taxon>asterids</taxon>
        <taxon>campanulids</taxon>
        <taxon>Asterales</taxon>
        <taxon>Asteraceae</taxon>
        <taxon>Asteroideae</taxon>
        <taxon>Heliantheae alliance</taxon>
        <taxon>Tageteae</taxon>
        <taxon>Tagetes</taxon>
    </lineage>
</organism>
<accession>A0AAD8NGY9</accession>
<keyword evidence="2 10" id="KW-0489">Methyltransferase</keyword>
<keyword evidence="8 10" id="KW-0325">Glycoprotein</keyword>
<feature type="compositionally biased region" description="Basic and acidic residues" evidence="11">
    <location>
        <begin position="154"/>
        <end position="163"/>
    </location>
</feature>
<evidence type="ECO:0000256" key="11">
    <source>
        <dbReference type="SAM" id="MobiDB-lite"/>
    </source>
</evidence>
<keyword evidence="3 10" id="KW-0808">Transferase</keyword>
<feature type="compositionally biased region" description="Basic and acidic residues" evidence="11">
    <location>
        <begin position="102"/>
        <end position="112"/>
    </location>
</feature>
<evidence type="ECO:0000256" key="7">
    <source>
        <dbReference type="ARBA" id="ARBA00023136"/>
    </source>
</evidence>
<dbReference type="FunFam" id="3.40.50.150:FF:000084">
    <property type="entry name" value="probable methyltransferase PMT23"/>
    <property type="match status" value="1"/>
</dbReference>
<keyword evidence="7" id="KW-0472">Membrane</keyword>
<evidence type="ECO:0000256" key="2">
    <source>
        <dbReference type="ARBA" id="ARBA00022603"/>
    </source>
</evidence>
<evidence type="ECO:0000256" key="3">
    <source>
        <dbReference type="ARBA" id="ARBA00022679"/>
    </source>
</evidence>
<dbReference type="EMBL" id="JAUHHV010000011">
    <property type="protein sequence ID" value="KAK1407673.1"/>
    <property type="molecule type" value="Genomic_DNA"/>
</dbReference>
<evidence type="ECO:0000313" key="13">
    <source>
        <dbReference type="Proteomes" id="UP001229421"/>
    </source>
</evidence>
<proteinExistence type="inferred from homology"/>
<dbReference type="GO" id="GO:0008168">
    <property type="term" value="F:methyltransferase activity"/>
    <property type="evidence" value="ECO:0007669"/>
    <property type="project" value="UniProtKB-UniRule"/>
</dbReference>
<dbReference type="AlphaFoldDB" id="A0AAD8NGY9"/>
<dbReference type="GO" id="GO:0005802">
    <property type="term" value="C:trans-Golgi network"/>
    <property type="evidence" value="ECO:0007669"/>
    <property type="project" value="TreeGrafter"/>
</dbReference>
<dbReference type="Proteomes" id="UP001229421">
    <property type="component" value="Unassembled WGS sequence"/>
</dbReference>
<reference evidence="12" key="1">
    <citation type="journal article" date="2023" name="bioRxiv">
        <title>Improved chromosome-level genome assembly for marigold (Tagetes erecta).</title>
        <authorList>
            <person name="Jiang F."/>
            <person name="Yuan L."/>
            <person name="Wang S."/>
            <person name="Wang H."/>
            <person name="Xu D."/>
            <person name="Wang A."/>
            <person name="Fan W."/>
        </authorList>
    </citation>
    <scope>NUCLEOTIDE SEQUENCE</scope>
    <source>
        <strain evidence="12">WSJ</strain>
        <tissue evidence="12">Leaf</tissue>
    </source>
</reference>
<evidence type="ECO:0000256" key="6">
    <source>
        <dbReference type="ARBA" id="ARBA00022989"/>
    </source>
</evidence>
<dbReference type="GO" id="GO:0016020">
    <property type="term" value="C:membrane"/>
    <property type="evidence" value="ECO:0007669"/>
    <property type="project" value="UniProtKB-SubCell"/>
</dbReference>
<comment type="caution">
    <text evidence="12">The sequence shown here is derived from an EMBL/GenBank/DDBJ whole genome shotgun (WGS) entry which is preliminary data.</text>
</comment>
<feature type="compositionally biased region" description="Basic and acidic residues" evidence="11">
    <location>
        <begin position="79"/>
        <end position="95"/>
    </location>
</feature>
<evidence type="ECO:0000256" key="5">
    <source>
        <dbReference type="ARBA" id="ARBA00022968"/>
    </source>
</evidence>
<evidence type="ECO:0000256" key="9">
    <source>
        <dbReference type="ARBA" id="ARBA00060399"/>
    </source>
</evidence>
<name>A0AAD8NGY9_TARER</name>